<dbReference type="EMBL" id="CP187984">
    <property type="protein sequence ID" value="XSF53028.1"/>
    <property type="molecule type" value="Genomic_DNA"/>
</dbReference>
<evidence type="ECO:0000313" key="1">
    <source>
        <dbReference type="EMBL" id="XSF53028.1"/>
    </source>
</evidence>
<dbReference type="Proteomes" id="UP000244623">
    <property type="component" value="Chromosome"/>
</dbReference>
<gene>
    <name evidence="1" type="ORF">BS411_013770</name>
</gene>
<reference evidence="1" key="1">
    <citation type="submission" date="2025-05" db="EMBL/GenBank/DDBJ databases">
        <title>FDA Reference Genome datasets for Cronobacter.</title>
        <authorList>
            <person name="Gopinath G.R."/>
        </authorList>
    </citation>
    <scope>NUCLEOTIDE SEQUENCE</scope>
    <source>
        <strain evidence="1">MOD1-Sh41s</strain>
    </source>
</reference>
<organism evidence="1 2">
    <name type="scientific">Cronobacter turicensis</name>
    <dbReference type="NCBI Taxonomy" id="413502"/>
    <lineage>
        <taxon>Bacteria</taxon>
        <taxon>Pseudomonadati</taxon>
        <taxon>Pseudomonadota</taxon>
        <taxon>Gammaproteobacteria</taxon>
        <taxon>Enterobacterales</taxon>
        <taxon>Enterobacteriaceae</taxon>
        <taxon>Cronobacter</taxon>
    </lineage>
</organism>
<protein>
    <submittedName>
        <fullName evidence="1">Uncharacterized protein</fullName>
    </submittedName>
</protein>
<evidence type="ECO:0000313" key="2">
    <source>
        <dbReference type="Proteomes" id="UP000244623"/>
    </source>
</evidence>
<name>A0ACD5INI2_9ENTR</name>
<proteinExistence type="predicted"/>
<sequence>MKHRLEVSESRTFYETSRSAGIRLWQGFKTAFKVWFYLWI</sequence>
<accession>A0ACD5INI2</accession>